<proteinExistence type="predicted"/>
<dbReference type="PROSITE" id="PS50850">
    <property type="entry name" value="MFS"/>
    <property type="match status" value="1"/>
</dbReference>
<feature type="transmembrane region" description="Helical" evidence="5">
    <location>
        <begin position="504"/>
        <end position="523"/>
    </location>
</feature>
<feature type="transmembrane region" description="Helical" evidence="5">
    <location>
        <begin position="296"/>
        <end position="314"/>
    </location>
</feature>
<dbReference type="AlphaFoldDB" id="A0AAN6EZL7"/>
<protein>
    <recommendedName>
        <fullName evidence="6">Major facilitator superfamily (MFS) profile domain-containing protein</fullName>
    </recommendedName>
</protein>
<sequence length="545" mass="58927">MSSPNEQHNNLSEMEMEVPIETNSQTFEFDKIEPTVSIGASLENADSNSNPYGSRPACFNSLLQECLFVLTTTVAVGQSSIFTGAIICMTNYIAEDLDMTAAEVTWINAAQTLAAGTFLLFFGRVADLFGRRALFLISLAFFSVCLLIAGFAKNAIYLDVFCGLLGLSSAASVPPAIGKLGAVYDKPSRRKNRAFACFSAGNPVGFVLGAFISGVVMQISTWRAAFWVMSVIYAFFTLAAWWTTPHDVEQSLGGLNMETFVKFDLLGALLAVAGIAMFTASMTLAGDAPDGWKTPYVIALLVVGVVLIAGFIYWQGVFRYPLMPLKVWRDRNFTLVVVVLCLGFYGFAGNLFWLTLMWQRIDGLSPLMNAVHLLPAGIGGILVNFLAAVIMHRVSNKVIMIVGAVSAAIACALFSAMFTHISYWALAFPALLFSVLSQDLEFTVTNMYVMSSLPRDQQSVAGGLFNTVTRLAATVGLGIQTSVFNSAGGAAQGRGAVMYRPYQATFWVSLVGSVVALFLVPFITIGRQGGGHKVALDRRSQRHQD</sequence>
<dbReference type="GO" id="GO:0016020">
    <property type="term" value="C:membrane"/>
    <property type="evidence" value="ECO:0007669"/>
    <property type="project" value="UniProtKB-SubCell"/>
</dbReference>
<name>A0AAN6EZL7_EXODE</name>
<feature type="domain" description="Major facilitator superfamily (MFS) profile" evidence="6">
    <location>
        <begin position="68"/>
        <end position="528"/>
    </location>
</feature>
<feature type="transmembrane region" description="Helical" evidence="5">
    <location>
        <begin position="265"/>
        <end position="284"/>
    </location>
</feature>
<dbReference type="PANTHER" id="PTHR42718">
    <property type="entry name" value="MAJOR FACILITATOR SUPERFAMILY MULTIDRUG TRANSPORTER MFSC"/>
    <property type="match status" value="1"/>
</dbReference>
<comment type="caution">
    <text evidence="7">The sequence shown here is derived from an EMBL/GenBank/DDBJ whole genome shotgun (WGS) entry which is preliminary data.</text>
</comment>
<evidence type="ECO:0000256" key="1">
    <source>
        <dbReference type="ARBA" id="ARBA00004141"/>
    </source>
</evidence>
<evidence type="ECO:0000313" key="8">
    <source>
        <dbReference type="Proteomes" id="UP001161757"/>
    </source>
</evidence>
<gene>
    <name evidence="7" type="ORF">HRR80_002133</name>
</gene>
<feature type="transmembrane region" description="Helical" evidence="5">
    <location>
        <begin position="194"/>
        <end position="219"/>
    </location>
</feature>
<dbReference type="SUPFAM" id="SSF103473">
    <property type="entry name" value="MFS general substrate transporter"/>
    <property type="match status" value="2"/>
</dbReference>
<evidence type="ECO:0000256" key="4">
    <source>
        <dbReference type="ARBA" id="ARBA00023136"/>
    </source>
</evidence>
<dbReference type="PANTHER" id="PTHR42718:SF23">
    <property type="entry name" value="MAJOR FACILITATOR SUPERFAMILY (MFS) PROFILE DOMAIN-CONTAINING PROTEIN"/>
    <property type="match status" value="1"/>
</dbReference>
<feature type="transmembrane region" description="Helical" evidence="5">
    <location>
        <begin position="106"/>
        <end position="126"/>
    </location>
</feature>
<dbReference type="InterPro" id="IPR036259">
    <property type="entry name" value="MFS_trans_sf"/>
</dbReference>
<reference evidence="7" key="1">
    <citation type="submission" date="2023-01" db="EMBL/GenBank/DDBJ databases">
        <title>Exophiala dermititidis isolated from Cystic Fibrosis Patient.</title>
        <authorList>
            <person name="Kurbessoian T."/>
            <person name="Crocker A."/>
            <person name="Murante D."/>
            <person name="Hogan D.A."/>
            <person name="Stajich J.E."/>
        </authorList>
    </citation>
    <scope>NUCLEOTIDE SEQUENCE</scope>
    <source>
        <strain evidence="7">Ex8</strain>
    </source>
</reference>
<evidence type="ECO:0000259" key="6">
    <source>
        <dbReference type="PROSITE" id="PS50850"/>
    </source>
</evidence>
<feature type="transmembrane region" description="Helical" evidence="5">
    <location>
        <begin position="398"/>
        <end position="426"/>
    </location>
</feature>
<feature type="transmembrane region" description="Helical" evidence="5">
    <location>
        <begin position="335"/>
        <end position="358"/>
    </location>
</feature>
<evidence type="ECO:0000256" key="5">
    <source>
        <dbReference type="SAM" id="Phobius"/>
    </source>
</evidence>
<comment type="subcellular location">
    <subcellularLocation>
        <location evidence="1">Membrane</location>
        <topology evidence="1">Multi-pass membrane protein</topology>
    </subcellularLocation>
</comment>
<accession>A0AAN6EZL7</accession>
<dbReference type="Pfam" id="PF07690">
    <property type="entry name" value="MFS_1"/>
    <property type="match status" value="1"/>
</dbReference>
<dbReference type="GO" id="GO:0022857">
    <property type="term" value="F:transmembrane transporter activity"/>
    <property type="evidence" value="ECO:0007669"/>
    <property type="project" value="InterPro"/>
</dbReference>
<evidence type="ECO:0000313" key="7">
    <source>
        <dbReference type="EMBL" id="KAJ8993624.1"/>
    </source>
</evidence>
<dbReference type="EMBL" id="JAJGCB010000003">
    <property type="protein sequence ID" value="KAJ8993624.1"/>
    <property type="molecule type" value="Genomic_DNA"/>
</dbReference>
<evidence type="ECO:0000256" key="3">
    <source>
        <dbReference type="ARBA" id="ARBA00022989"/>
    </source>
</evidence>
<keyword evidence="2 5" id="KW-0812">Transmembrane</keyword>
<organism evidence="7 8">
    <name type="scientific">Exophiala dermatitidis</name>
    <name type="common">Black yeast-like fungus</name>
    <name type="synonym">Wangiella dermatitidis</name>
    <dbReference type="NCBI Taxonomy" id="5970"/>
    <lineage>
        <taxon>Eukaryota</taxon>
        <taxon>Fungi</taxon>
        <taxon>Dikarya</taxon>
        <taxon>Ascomycota</taxon>
        <taxon>Pezizomycotina</taxon>
        <taxon>Eurotiomycetes</taxon>
        <taxon>Chaetothyriomycetidae</taxon>
        <taxon>Chaetothyriales</taxon>
        <taxon>Herpotrichiellaceae</taxon>
        <taxon>Exophiala</taxon>
    </lineage>
</organism>
<dbReference type="Proteomes" id="UP001161757">
    <property type="component" value="Unassembled WGS sequence"/>
</dbReference>
<dbReference type="Gene3D" id="1.20.1250.20">
    <property type="entry name" value="MFS general substrate transporter like domains"/>
    <property type="match status" value="2"/>
</dbReference>
<feature type="transmembrane region" description="Helical" evidence="5">
    <location>
        <begin position="370"/>
        <end position="391"/>
    </location>
</feature>
<keyword evidence="4 5" id="KW-0472">Membrane</keyword>
<feature type="transmembrane region" description="Helical" evidence="5">
    <location>
        <begin position="67"/>
        <end position="94"/>
    </location>
</feature>
<dbReference type="InterPro" id="IPR011701">
    <property type="entry name" value="MFS"/>
</dbReference>
<keyword evidence="3 5" id="KW-1133">Transmembrane helix</keyword>
<feature type="transmembrane region" description="Helical" evidence="5">
    <location>
        <begin position="158"/>
        <end position="182"/>
    </location>
</feature>
<dbReference type="InterPro" id="IPR020846">
    <property type="entry name" value="MFS_dom"/>
</dbReference>
<evidence type="ECO:0000256" key="2">
    <source>
        <dbReference type="ARBA" id="ARBA00022692"/>
    </source>
</evidence>
<feature type="transmembrane region" description="Helical" evidence="5">
    <location>
        <begin position="225"/>
        <end position="244"/>
    </location>
</feature>
<feature type="transmembrane region" description="Helical" evidence="5">
    <location>
        <begin position="133"/>
        <end position="152"/>
    </location>
</feature>